<dbReference type="AlphaFoldDB" id="A9RLG9"/>
<dbReference type="KEGG" id="ppp:112293909"/>
<dbReference type="Gramene" id="Pp3c16_5590V3.2">
    <property type="protein sequence ID" value="Pp3c16_5590V3.2"/>
    <property type="gene ID" value="Pp3c16_5590"/>
</dbReference>
<name>A9RLG9_PHYPA</name>
<dbReference type="EnsemblPlants" id="Pp3c16_5590V3.1">
    <property type="protein sequence ID" value="Pp3c16_5590V3.1"/>
    <property type="gene ID" value="Pp3c16_5590"/>
</dbReference>
<sequence length="492" mass="54313">MAANGDAVAAPVEGQKSGCHLLVIPYPARGHNLATLQLARMFLPYGVRITVGNIFDNMAQDFLDICRAEDMTVVNLGVRPADHPVNTNLPYFDVVKRVQGETEQLVERLNADTESPPLTCILSDIFLGWTQDVADKFGIPRYVICASMGKVMAALLYMPELAAQGILPVEPSKTSELVHIPGLQPTRCGDLSPAVQTASGLHMYTEYVYGCCQPAVEAPGCFINSFYELEPSCIDSLRSHPYRRAHSQGPNGRSVFPVGPLVHDSYLELLRSGPTVKRCSSVEPEAPYLKWLDMQPKDSVIFVSFGSLASLSIQQIRELILGLEASSHRFLLVIRPTASEDADEILPLLTKSFEEQRLSTGFVQSEWVNQFDVLSHRAVCGFLSHCGWNSTFESICRGVPLLGWPIQADQKLNCRFLVDEAKTALEVHKGPNAFVSREEVARAVRQLMTEPEGEVRANVGKLREQLKEAVSKDGSVQRSIENFLAEIRSSNN</sequence>
<dbReference type="Gene3D" id="3.40.50.2000">
    <property type="entry name" value="Glycogen Phosphorylase B"/>
    <property type="match status" value="2"/>
</dbReference>
<evidence type="ECO:0000256" key="2">
    <source>
        <dbReference type="ARBA" id="ARBA00022679"/>
    </source>
</evidence>
<dbReference type="HOGENOM" id="CLU_001724_3_2_1"/>
<dbReference type="InterPro" id="IPR035595">
    <property type="entry name" value="UDP_glycos_trans_CS"/>
</dbReference>
<gene>
    <name evidence="6" type="primary">LOC112293909</name>
    <name evidence="5" type="ORF">PHYPA_020509</name>
</gene>
<dbReference type="GeneID" id="112293909"/>
<evidence type="ECO:0000313" key="5">
    <source>
        <dbReference type="EMBL" id="PNR37400.1"/>
    </source>
</evidence>
<dbReference type="EnsemblPlants" id="Pp3c16_5590V3.3">
    <property type="protein sequence ID" value="Pp3c16_5590V3.3"/>
    <property type="gene ID" value="Pp3c16_5590"/>
</dbReference>
<dbReference type="FunFam" id="3.40.50.2000:FF:000037">
    <property type="entry name" value="Glycosyltransferase"/>
    <property type="match status" value="1"/>
</dbReference>
<reference evidence="5 7" key="2">
    <citation type="journal article" date="2018" name="Plant J.">
        <title>The Physcomitrella patens chromosome-scale assembly reveals moss genome structure and evolution.</title>
        <authorList>
            <person name="Lang D."/>
            <person name="Ullrich K.K."/>
            <person name="Murat F."/>
            <person name="Fuchs J."/>
            <person name="Jenkins J."/>
            <person name="Haas F.B."/>
            <person name="Piednoel M."/>
            <person name="Gundlach H."/>
            <person name="Van Bel M."/>
            <person name="Meyberg R."/>
            <person name="Vives C."/>
            <person name="Morata J."/>
            <person name="Symeonidi A."/>
            <person name="Hiss M."/>
            <person name="Muchero W."/>
            <person name="Kamisugi Y."/>
            <person name="Saleh O."/>
            <person name="Blanc G."/>
            <person name="Decker E.L."/>
            <person name="van Gessel N."/>
            <person name="Grimwood J."/>
            <person name="Hayes R.D."/>
            <person name="Graham S.W."/>
            <person name="Gunter L.E."/>
            <person name="McDaniel S.F."/>
            <person name="Hoernstein S.N.W."/>
            <person name="Larsson A."/>
            <person name="Li F.W."/>
            <person name="Perroud P.F."/>
            <person name="Phillips J."/>
            <person name="Ranjan P."/>
            <person name="Rokshar D.S."/>
            <person name="Rothfels C.J."/>
            <person name="Schneider L."/>
            <person name="Shu S."/>
            <person name="Stevenson D.W."/>
            <person name="Thummler F."/>
            <person name="Tillich M."/>
            <person name="Villarreal Aguilar J.C."/>
            <person name="Widiez T."/>
            <person name="Wong G.K."/>
            <person name="Wymore A."/>
            <person name="Zhang Y."/>
            <person name="Zimmer A.D."/>
            <person name="Quatrano R.S."/>
            <person name="Mayer K.F.X."/>
            <person name="Goodstein D."/>
            <person name="Casacuberta J.M."/>
            <person name="Vandepoele K."/>
            <person name="Reski R."/>
            <person name="Cuming A.C."/>
            <person name="Tuskan G.A."/>
            <person name="Maumus F."/>
            <person name="Salse J."/>
            <person name="Schmutz J."/>
            <person name="Rensing S.A."/>
        </authorList>
    </citation>
    <scope>NUCLEOTIDE SEQUENCE [LARGE SCALE GENOMIC DNA]</scope>
    <source>
        <strain evidence="6 7">cv. Gransden 2004</strain>
    </source>
</reference>
<dbReference type="PANTHER" id="PTHR48045:SF31">
    <property type="entry name" value="UDP-GLYCOSYLTRANSFERASE 76B1-LIKE"/>
    <property type="match status" value="1"/>
</dbReference>
<dbReference type="Gramene" id="Pp3c16_5590V3.3">
    <property type="protein sequence ID" value="Pp3c16_5590V3.3"/>
    <property type="gene ID" value="Pp3c16_5590"/>
</dbReference>
<evidence type="ECO:0000256" key="3">
    <source>
        <dbReference type="RuleBase" id="RU003718"/>
    </source>
</evidence>
<dbReference type="Pfam" id="PF00201">
    <property type="entry name" value="UDPGT"/>
    <property type="match status" value="1"/>
</dbReference>
<dbReference type="RefSeq" id="XP_024399646.1">
    <property type="nucleotide sequence ID" value="XM_024543878.2"/>
</dbReference>
<dbReference type="PANTHER" id="PTHR48045">
    <property type="entry name" value="UDP-GLYCOSYLTRANSFERASE 72B1"/>
    <property type="match status" value="1"/>
</dbReference>
<dbReference type="InterPro" id="IPR002213">
    <property type="entry name" value="UDP_glucos_trans"/>
</dbReference>
<keyword evidence="3" id="KW-0328">Glycosyltransferase</keyword>
<dbReference type="RefSeq" id="XP_024399644.1">
    <property type="nucleotide sequence ID" value="XM_024543876.2"/>
</dbReference>
<evidence type="ECO:0000313" key="6">
    <source>
        <dbReference type="EnsemblPlants" id="Pp3c16_5590V3.1"/>
    </source>
</evidence>
<dbReference type="Proteomes" id="UP000006727">
    <property type="component" value="Chromosome 16"/>
</dbReference>
<evidence type="ECO:0000313" key="7">
    <source>
        <dbReference type="Proteomes" id="UP000006727"/>
    </source>
</evidence>
<evidence type="ECO:0000256" key="1">
    <source>
        <dbReference type="ARBA" id="ARBA00009995"/>
    </source>
</evidence>
<dbReference type="CDD" id="cd03784">
    <property type="entry name" value="GT1_Gtf-like"/>
    <property type="match status" value="1"/>
</dbReference>
<keyword evidence="2 3" id="KW-0808">Transferase</keyword>
<dbReference type="eggNOG" id="KOG1192">
    <property type="taxonomic scope" value="Eukaryota"/>
</dbReference>
<dbReference type="GO" id="GO:0008194">
    <property type="term" value="F:UDP-glycosyltransferase activity"/>
    <property type="evidence" value="ECO:0007669"/>
    <property type="project" value="InterPro"/>
</dbReference>
<reference evidence="5 7" key="1">
    <citation type="journal article" date="2008" name="Science">
        <title>The Physcomitrella genome reveals evolutionary insights into the conquest of land by plants.</title>
        <authorList>
            <person name="Rensing S."/>
            <person name="Lang D."/>
            <person name="Zimmer A."/>
            <person name="Terry A."/>
            <person name="Salamov A."/>
            <person name="Shapiro H."/>
            <person name="Nishiyama T."/>
            <person name="Perroud P.-F."/>
            <person name="Lindquist E."/>
            <person name="Kamisugi Y."/>
            <person name="Tanahashi T."/>
            <person name="Sakakibara K."/>
            <person name="Fujita T."/>
            <person name="Oishi K."/>
            <person name="Shin-I T."/>
            <person name="Kuroki Y."/>
            <person name="Toyoda A."/>
            <person name="Suzuki Y."/>
            <person name="Hashimoto A."/>
            <person name="Yamaguchi K."/>
            <person name="Sugano A."/>
            <person name="Kohara Y."/>
            <person name="Fujiyama A."/>
            <person name="Anterola A."/>
            <person name="Aoki S."/>
            <person name="Ashton N."/>
            <person name="Barbazuk W.B."/>
            <person name="Barker E."/>
            <person name="Bennetzen J."/>
            <person name="Bezanilla M."/>
            <person name="Blankenship R."/>
            <person name="Cho S.H."/>
            <person name="Dutcher S."/>
            <person name="Estelle M."/>
            <person name="Fawcett J.A."/>
            <person name="Gundlach H."/>
            <person name="Hanada K."/>
            <person name="Heyl A."/>
            <person name="Hicks K.A."/>
            <person name="Hugh J."/>
            <person name="Lohr M."/>
            <person name="Mayer K."/>
            <person name="Melkozernov A."/>
            <person name="Murata T."/>
            <person name="Nelson D."/>
            <person name="Pils B."/>
            <person name="Prigge M."/>
            <person name="Reiss B."/>
            <person name="Renner T."/>
            <person name="Rombauts S."/>
            <person name="Rushton P."/>
            <person name="Sanderfoot A."/>
            <person name="Schween G."/>
            <person name="Shiu S.-H."/>
            <person name="Stueber K."/>
            <person name="Theodoulou F.L."/>
            <person name="Tu H."/>
            <person name="Van de Peer Y."/>
            <person name="Verrier P.J."/>
            <person name="Waters E."/>
            <person name="Wood A."/>
            <person name="Yang L."/>
            <person name="Cove D."/>
            <person name="Cuming A."/>
            <person name="Hasebe M."/>
            <person name="Lucas S."/>
            <person name="Mishler D.B."/>
            <person name="Reski R."/>
            <person name="Grigoriev I."/>
            <person name="Quatrano R.S."/>
            <person name="Boore J.L."/>
        </authorList>
    </citation>
    <scope>NUCLEOTIDE SEQUENCE [LARGE SCALE GENOMIC DNA]</scope>
    <source>
        <strain evidence="6 7">cv. Gransden 2004</strain>
    </source>
</reference>
<protein>
    <recommendedName>
        <fullName evidence="4">Glycosyltransferase</fullName>
        <ecNumber evidence="4">2.4.1.-</ecNumber>
    </recommendedName>
</protein>
<proteinExistence type="inferred from homology"/>
<organism evidence="5">
    <name type="scientific">Physcomitrium patens</name>
    <name type="common">Spreading-leaved earth moss</name>
    <name type="synonym">Physcomitrella patens</name>
    <dbReference type="NCBI Taxonomy" id="3218"/>
    <lineage>
        <taxon>Eukaryota</taxon>
        <taxon>Viridiplantae</taxon>
        <taxon>Streptophyta</taxon>
        <taxon>Embryophyta</taxon>
        <taxon>Bryophyta</taxon>
        <taxon>Bryophytina</taxon>
        <taxon>Bryopsida</taxon>
        <taxon>Funariidae</taxon>
        <taxon>Funariales</taxon>
        <taxon>Funariaceae</taxon>
        <taxon>Physcomitrium</taxon>
    </lineage>
</organism>
<reference evidence="6" key="3">
    <citation type="submission" date="2020-12" db="UniProtKB">
        <authorList>
            <consortium name="EnsemblPlants"/>
        </authorList>
    </citation>
    <scope>IDENTIFICATION</scope>
</reference>
<dbReference type="OrthoDB" id="5835829at2759"/>
<dbReference type="Gramene" id="Pp3c16_5590V3.1">
    <property type="protein sequence ID" value="Pp3c16_5590V3.1"/>
    <property type="gene ID" value="Pp3c16_5590"/>
</dbReference>
<dbReference type="SUPFAM" id="SSF53756">
    <property type="entry name" value="UDP-Glycosyltransferase/glycogen phosphorylase"/>
    <property type="match status" value="1"/>
</dbReference>
<dbReference type="PaxDb" id="3218-PP1S15_417V6.1"/>
<evidence type="ECO:0000256" key="4">
    <source>
        <dbReference type="RuleBase" id="RU362057"/>
    </source>
</evidence>
<dbReference type="EnsemblPlants" id="Pp3c16_5590V3.2">
    <property type="protein sequence ID" value="Pp3c16_5590V3.2"/>
    <property type="gene ID" value="Pp3c16_5590"/>
</dbReference>
<dbReference type="EMBL" id="ABEU02000016">
    <property type="protein sequence ID" value="PNR37400.1"/>
    <property type="molecule type" value="Genomic_DNA"/>
</dbReference>
<dbReference type="RefSeq" id="XP_024399645.1">
    <property type="nucleotide sequence ID" value="XM_024543877.2"/>
</dbReference>
<dbReference type="PROSITE" id="PS00375">
    <property type="entry name" value="UDPGT"/>
    <property type="match status" value="1"/>
</dbReference>
<keyword evidence="7" id="KW-1185">Reference proteome</keyword>
<dbReference type="FunCoup" id="A9RLG9">
    <property type="interactions" value="449"/>
</dbReference>
<dbReference type="OMA" id="SEASHIG"/>
<dbReference type="EC" id="2.4.1.-" evidence="4"/>
<comment type="similarity">
    <text evidence="1 3">Belongs to the UDP-glycosyltransferase family.</text>
</comment>
<accession>A9RLG9</accession>